<evidence type="ECO:0000313" key="3">
    <source>
        <dbReference type="Proteomes" id="UP001501495"/>
    </source>
</evidence>
<dbReference type="PANTHER" id="PTHR42659">
    <property type="entry name" value="XANTHINE DEHYDROGENASE SUBUNIT C-RELATED"/>
    <property type="match status" value="1"/>
</dbReference>
<protein>
    <submittedName>
        <fullName evidence="2">FAD binding domain-containing protein</fullName>
    </submittedName>
</protein>
<dbReference type="InterPro" id="IPR016169">
    <property type="entry name" value="FAD-bd_PCMH_sub2"/>
</dbReference>
<dbReference type="Gene3D" id="3.30.465.10">
    <property type="match status" value="1"/>
</dbReference>
<dbReference type="PANTHER" id="PTHR42659:SF9">
    <property type="entry name" value="XANTHINE DEHYDROGENASE FAD-BINDING SUBUNIT XDHB-RELATED"/>
    <property type="match status" value="1"/>
</dbReference>
<dbReference type="Proteomes" id="UP001501495">
    <property type="component" value="Unassembled WGS sequence"/>
</dbReference>
<comment type="caution">
    <text evidence="2">The sequence shown here is derived from an EMBL/GenBank/DDBJ whole genome shotgun (WGS) entry which is preliminary data.</text>
</comment>
<name>A0ABP7XHG8_9ACTN</name>
<proteinExistence type="predicted"/>
<dbReference type="InterPro" id="IPR002346">
    <property type="entry name" value="Mopterin_DH_FAD-bd"/>
</dbReference>
<organism evidence="2 3">
    <name type="scientific">Nocardioides fonticola</name>
    <dbReference type="NCBI Taxonomy" id="450363"/>
    <lineage>
        <taxon>Bacteria</taxon>
        <taxon>Bacillati</taxon>
        <taxon>Actinomycetota</taxon>
        <taxon>Actinomycetes</taxon>
        <taxon>Propionibacteriales</taxon>
        <taxon>Nocardioidaceae</taxon>
        <taxon>Nocardioides</taxon>
    </lineage>
</organism>
<evidence type="ECO:0000313" key="2">
    <source>
        <dbReference type="EMBL" id="GAA4116782.1"/>
    </source>
</evidence>
<dbReference type="InterPro" id="IPR036318">
    <property type="entry name" value="FAD-bd_PCMH-like_sf"/>
</dbReference>
<dbReference type="SUPFAM" id="SSF56176">
    <property type="entry name" value="FAD-binding/transporter-associated domain-like"/>
    <property type="match status" value="1"/>
</dbReference>
<dbReference type="RefSeq" id="WP_344732860.1">
    <property type="nucleotide sequence ID" value="NZ_BAAAZH010000012.1"/>
</dbReference>
<sequence>MDLGTVTSYRLAQRRADLALGPGETLVAGGTWVFSEPQPQVSGLVDLAALGWPPVERLPDGGLRVAATCPIATLADHEAAPASGLFRTAADALLMSFKIQQVATVGGNICLALPAGAMISLFAGLGADAVIWTPGGGERREPVARFVLGVQRTTLLPGEVLRGVEVSAAALALPVAFRKIALTEQGRSSSVVLGVLTDAGPRVTVTAATPRPVVLGAGGEVDDPRGLDAVPELCGWYDDPHGPPDWRAAVTAVLVDEVLAELEAPAGAAA</sequence>
<feature type="domain" description="FAD-binding PCMH-type" evidence="1">
    <location>
        <begin position="1"/>
        <end position="171"/>
    </location>
</feature>
<accession>A0ABP7XHG8</accession>
<evidence type="ECO:0000259" key="1">
    <source>
        <dbReference type="PROSITE" id="PS51387"/>
    </source>
</evidence>
<dbReference type="InterPro" id="IPR016166">
    <property type="entry name" value="FAD-bd_PCMH"/>
</dbReference>
<dbReference type="EMBL" id="BAAAZH010000012">
    <property type="protein sequence ID" value="GAA4116782.1"/>
    <property type="molecule type" value="Genomic_DNA"/>
</dbReference>
<reference evidence="3" key="1">
    <citation type="journal article" date="2019" name="Int. J. Syst. Evol. Microbiol.">
        <title>The Global Catalogue of Microorganisms (GCM) 10K type strain sequencing project: providing services to taxonomists for standard genome sequencing and annotation.</title>
        <authorList>
            <consortium name="The Broad Institute Genomics Platform"/>
            <consortium name="The Broad Institute Genome Sequencing Center for Infectious Disease"/>
            <person name="Wu L."/>
            <person name="Ma J."/>
        </authorList>
    </citation>
    <scope>NUCLEOTIDE SEQUENCE [LARGE SCALE GENOMIC DNA]</scope>
    <source>
        <strain evidence="3">JCM 16703</strain>
    </source>
</reference>
<keyword evidence="3" id="KW-1185">Reference proteome</keyword>
<gene>
    <name evidence="2" type="ORF">GCM10022215_16700</name>
</gene>
<dbReference type="PROSITE" id="PS51387">
    <property type="entry name" value="FAD_PCMH"/>
    <property type="match status" value="1"/>
</dbReference>
<dbReference type="Pfam" id="PF00941">
    <property type="entry name" value="FAD_binding_5"/>
    <property type="match status" value="1"/>
</dbReference>
<dbReference type="InterPro" id="IPR051312">
    <property type="entry name" value="Diverse_Substr_Oxidored"/>
</dbReference>